<dbReference type="PRINTS" id="PR00502">
    <property type="entry name" value="NUDIXFAMILY"/>
</dbReference>
<dbReference type="CDD" id="cd02883">
    <property type="entry name" value="NUDIX_Hydrolase"/>
    <property type="match status" value="1"/>
</dbReference>
<dbReference type="PANTHER" id="PTHR43046:SF2">
    <property type="entry name" value="8-OXO-DGTP DIPHOSPHATASE-RELATED"/>
    <property type="match status" value="1"/>
</dbReference>
<evidence type="ECO:0000313" key="6">
    <source>
        <dbReference type="Proteomes" id="UP001258181"/>
    </source>
</evidence>
<sequence length="136" mass="15555">MTWEGASCICINEGKLLMVLQGKPEEDKLWSFPSGGREADESLEECCVREVWEETGYKVAIKKKLHKKEGVSFGIQYKVQYFLAEIESGSPVIQDPDGLIYDIKWVSLEELDQLSLSFPEDREFLISMLSKTEEII</sequence>
<evidence type="ECO:0000256" key="2">
    <source>
        <dbReference type="ARBA" id="ARBA00022801"/>
    </source>
</evidence>
<feature type="domain" description="Nudix hydrolase" evidence="4">
    <location>
        <begin position="1"/>
        <end position="130"/>
    </location>
</feature>
<dbReference type="PANTHER" id="PTHR43046">
    <property type="entry name" value="GDP-MANNOSE MANNOSYL HYDROLASE"/>
    <property type="match status" value="1"/>
</dbReference>
<protein>
    <submittedName>
        <fullName evidence="5">8-oxo-dGTP pyrophosphatase MutT (NUDIX family)</fullName>
    </submittedName>
</protein>
<dbReference type="Proteomes" id="UP001258181">
    <property type="component" value="Unassembled WGS sequence"/>
</dbReference>
<gene>
    <name evidence="5" type="ORF">J2X07_003924</name>
</gene>
<evidence type="ECO:0000256" key="3">
    <source>
        <dbReference type="RuleBase" id="RU003476"/>
    </source>
</evidence>
<comment type="caution">
    <text evidence="5">The sequence shown here is derived from an EMBL/GenBank/DDBJ whole genome shotgun (WGS) entry which is preliminary data.</text>
</comment>
<dbReference type="InterPro" id="IPR020084">
    <property type="entry name" value="NUDIX_hydrolase_CS"/>
</dbReference>
<reference evidence="5 6" key="1">
    <citation type="submission" date="2023-07" db="EMBL/GenBank/DDBJ databases">
        <title>Sorghum-associated microbial communities from plants grown in Nebraska, USA.</title>
        <authorList>
            <person name="Schachtman D."/>
        </authorList>
    </citation>
    <scope>NUCLEOTIDE SEQUENCE [LARGE SCALE GENOMIC DNA]</scope>
    <source>
        <strain evidence="5 6">BE211</strain>
    </source>
</reference>
<dbReference type="PROSITE" id="PS00893">
    <property type="entry name" value="NUDIX_BOX"/>
    <property type="match status" value="1"/>
</dbReference>
<dbReference type="InterPro" id="IPR000086">
    <property type="entry name" value="NUDIX_hydrolase_dom"/>
</dbReference>
<dbReference type="Pfam" id="PF00293">
    <property type="entry name" value="NUDIX"/>
    <property type="match status" value="1"/>
</dbReference>
<keyword evidence="2 3" id="KW-0378">Hydrolase</keyword>
<dbReference type="Gene3D" id="3.90.79.10">
    <property type="entry name" value="Nucleoside Triphosphate Pyrophosphohydrolase"/>
    <property type="match status" value="1"/>
</dbReference>
<dbReference type="InterPro" id="IPR020476">
    <property type="entry name" value="Nudix_hydrolase"/>
</dbReference>
<dbReference type="PROSITE" id="PS51462">
    <property type="entry name" value="NUDIX"/>
    <property type="match status" value="1"/>
</dbReference>
<name>A0ABU1U5Z2_9BACL</name>
<keyword evidence="6" id="KW-1185">Reference proteome</keyword>
<dbReference type="EMBL" id="JAVDWA010000013">
    <property type="protein sequence ID" value="MDR7074909.1"/>
    <property type="molecule type" value="Genomic_DNA"/>
</dbReference>
<evidence type="ECO:0000259" key="4">
    <source>
        <dbReference type="PROSITE" id="PS51462"/>
    </source>
</evidence>
<dbReference type="SUPFAM" id="SSF55811">
    <property type="entry name" value="Nudix"/>
    <property type="match status" value="1"/>
</dbReference>
<comment type="cofactor">
    <cofactor evidence="1">
        <name>Mg(2+)</name>
        <dbReference type="ChEBI" id="CHEBI:18420"/>
    </cofactor>
</comment>
<accession>A0ABU1U5Z2</accession>
<dbReference type="RefSeq" id="WP_310262658.1">
    <property type="nucleotide sequence ID" value="NZ_JAVDWA010000013.1"/>
</dbReference>
<proteinExistence type="inferred from homology"/>
<comment type="similarity">
    <text evidence="3">Belongs to the Nudix hydrolase family.</text>
</comment>
<organism evidence="5 6">
    <name type="scientific">Fictibacillus barbaricus</name>
    <dbReference type="NCBI Taxonomy" id="182136"/>
    <lineage>
        <taxon>Bacteria</taxon>
        <taxon>Bacillati</taxon>
        <taxon>Bacillota</taxon>
        <taxon>Bacilli</taxon>
        <taxon>Bacillales</taxon>
        <taxon>Fictibacillaceae</taxon>
        <taxon>Fictibacillus</taxon>
    </lineage>
</organism>
<evidence type="ECO:0000256" key="1">
    <source>
        <dbReference type="ARBA" id="ARBA00001946"/>
    </source>
</evidence>
<dbReference type="InterPro" id="IPR015797">
    <property type="entry name" value="NUDIX_hydrolase-like_dom_sf"/>
</dbReference>
<evidence type="ECO:0000313" key="5">
    <source>
        <dbReference type="EMBL" id="MDR7074909.1"/>
    </source>
</evidence>